<dbReference type="Proteomes" id="UP001595765">
    <property type="component" value="Unassembled WGS sequence"/>
</dbReference>
<sequence>MSGSADPPEGAPDGAPGGGEDEYRSVVFDESFVRAARIQELSAQERLDGSARAVRIRHVLPRGLARQVTALILLIVLAFGFAVYMGVRHPYRAVAPGLGEQLRVTMIPLVPVGRVPAVSAAAPFAGGTAANYKIGVQGLVLPPLHAVGGFARSEVQQAYAIAREYLDDSGLDQDAVTGGDVRKVRDLLDPGQLAQFDASLTRPSEDSLHNSTGWLVRFDPAARITLVGATRVQGTLDATETSHSLLEVSSDHTFVYALRGPHSAAGVASLFTVRRQLRFRFDHQDLERHRIEVVEADVAAGPLPCSVPAQGFRPILAGDTAPAQAVAADPYDHGRPVGAVCVPLSSPVAGPPSTRQTSPTRPLSPAAARPSR</sequence>
<feature type="transmembrane region" description="Helical" evidence="2">
    <location>
        <begin position="64"/>
        <end position="87"/>
    </location>
</feature>
<keyword evidence="2" id="KW-0472">Membrane</keyword>
<protein>
    <submittedName>
        <fullName evidence="3">Uncharacterized protein</fullName>
    </submittedName>
</protein>
<dbReference type="EMBL" id="JBHSBB010000027">
    <property type="protein sequence ID" value="MFC4035470.1"/>
    <property type="molecule type" value="Genomic_DNA"/>
</dbReference>
<feature type="compositionally biased region" description="Low complexity" evidence="1">
    <location>
        <begin position="1"/>
        <end position="14"/>
    </location>
</feature>
<evidence type="ECO:0000256" key="1">
    <source>
        <dbReference type="SAM" id="MobiDB-lite"/>
    </source>
</evidence>
<name>A0ABV8HX78_9ACTN</name>
<evidence type="ECO:0000313" key="3">
    <source>
        <dbReference type="EMBL" id="MFC4035470.1"/>
    </source>
</evidence>
<evidence type="ECO:0000313" key="4">
    <source>
        <dbReference type="Proteomes" id="UP001595765"/>
    </source>
</evidence>
<proteinExistence type="predicted"/>
<organism evidence="3 4">
    <name type="scientific">Streptomyces polygonati</name>
    <dbReference type="NCBI Taxonomy" id="1617087"/>
    <lineage>
        <taxon>Bacteria</taxon>
        <taxon>Bacillati</taxon>
        <taxon>Actinomycetota</taxon>
        <taxon>Actinomycetes</taxon>
        <taxon>Kitasatosporales</taxon>
        <taxon>Streptomycetaceae</taxon>
        <taxon>Streptomyces</taxon>
    </lineage>
</organism>
<feature type="region of interest" description="Disordered" evidence="1">
    <location>
        <begin position="345"/>
        <end position="372"/>
    </location>
</feature>
<accession>A0ABV8HX78</accession>
<evidence type="ECO:0000256" key="2">
    <source>
        <dbReference type="SAM" id="Phobius"/>
    </source>
</evidence>
<gene>
    <name evidence="3" type="ORF">ACFO3J_28960</name>
</gene>
<feature type="region of interest" description="Disordered" evidence="1">
    <location>
        <begin position="1"/>
        <end position="20"/>
    </location>
</feature>
<keyword evidence="4" id="KW-1185">Reference proteome</keyword>
<comment type="caution">
    <text evidence="3">The sequence shown here is derived from an EMBL/GenBank/DDBJ whole genome shotgun (WGS) entry which is preliminary data.</text>
</comment>
<keyword evidence="2" id="KW-0812">Transmembrane</keyword>
<keyword evidence="2" id="KW-1133">Transmembrane helix</keyword>
<feature type="compositionally biased region" description="Low complexity" evidence="1">
    <location>
        <begin position="351"/>
        <end position="365"/>
    </location>
</feature>
<dbReference type="RefSeq" id="WP_386435461.1">
    <property type="nucleotide sequence ID" value="NZ_JBHSBB010000027.1"/>
</dbReference>
<reference evidence="4" key="1">
    <citation type="journal article" date="2019" name="Int. J. Syst. Evol. Microbiol.">
        <title>The Global Catalogue of Microorganisms (GCM) 10K type strain sequencing project: providing services to taxonomists for standard genome sequencing and annotation.</title>
        <authorList>
            <consortium name="The Broad Institute Genomics Platform"/>
            <consortium name="The Broad Institute Genome Sequencing Center for Infectious Disease"/>
            <person name="Wu L."/>
            <person name="Ma J."/>
        </authorList>
    </citation>
    <scope>NUCLEOTIDE SEQUENCE [LARGE SCALE GENOMIC DNA]</scope>
    <source>
        <strain evidence="4">CGMCC 4.7237</strain>
    </source>
</reference>